<dbReference type="Pfam" id="PF02223">
    <property type="entry name" value="Thymidylate_kin"/>
    <property type="match status" value="1"/>
</dbReference>
<dbReference type="GO" id="GO:0005524">
    <property type="term" value="F:ATP binding"/>
    <property type="evidence" value="ECO:0007669"/>
    <property type="project" value="UniProtKB-KW"/>
</dbReference>
<keyword evidence="3" id="KW-0067">ATP-binding</keyword>
<evidence type="ECO:0000256" key="2">
    <source>
        <dbReference type="ARBA" id="ARBA00022741"/>
    </source>
</evidence>
<dbReference type="InterPro" id="IPR039430">
    <property type="entry name" value="Thymidylate_kin-like_dom"/>
</dbReference>
<dbReference type="RefSeq" id="WP_015504458.1">
    <property type="nucleotide sequence ID" value="NZ_CP017686.1"/>
</dbReference>
<dbReference type="GO" id="GO:0006235">
    <property type="term" value="P:dTTP biosynthetic process"/>
    <property type="evidence" value="ECO:0007669"/>
    <property type="project" value="TreeGrafter"/>
</dbReference>
<reference evidence="6 7" key="1">
    <citation type="submission" date="2016-10" db="EMBL/GenBank/DDBJ databases">
        <title>Complete genome of the TMA-utilizing, human hosted archaeon Methanomethylophilus alvus Gen. nov, sp. nov., strain Mx-05, derived from a pure culture.</title>
        <authorList>
            <person name="Brugere J.-F."/>
            <person name="Ben Hania W."/>
            <person name="Chaudhary P.P."/>
            <person name="Gaci N."/>
            <person name="Borrel G."/>
            <person name="Cao Van Tuat L."/>
            <person name="Fardeau M.-L."/>
            <person name="Harris H.M.B."/>
            <person name="O'Toole P.W."/>
            <person name="Ollivier B."/>
        </authorList>
    </citation>
    <scope>NUCLEOTIDE SEQUENCE [LARGE SCALE GENOMIC DNA]</scope>
    <source>
        <strain evidence="6 7">Mx-05</strain>
    </source>
</reference>
<dbReference type="GO" id="GO:0005737">
    <property type="term" value="C:cytoplasm"/>
    <property type="evidence" value="ECO:0007669"/>
    <property type="project" value="TreeGrafter"/>
</dbReference>
<feature type="domain" description="Thymidylate kinase-like" evidence="5">
    <location>
        <begin position="6"/>
        <end position="173"/>
    </location>
</feature>
<dbReference type="Proteomes" id="UP000273278">
    <property type="component" value="Chromosome"/>
</dbReference>
<dbReference type="PANTHER" id="PTHR10344:SF4">
    <property type="entry name" value="UMP-CMP KINASE 2, MITOCHONDRIAL"/>
    <property type="match status" value="1"/>
</dbReference>
<keyword evidence="6" id="KW-0808">Transferase</keyword>
<proteinExistence type="inferred from homology"/>
<sequence>MTWYVIDGMDGSGKSTIADRLRRILESEGRTVSVFTHPDRSRTFGRISARFLLSDGVPAAVAATVFYLLDIVSSLAAMRRVGSDDFVFVRYSLAAAYLPTRLYRIGYRIIDGALPSPDMRIFVDVGPDTALERIDRRGEDREMFETRERLEKTRGRMRELAEGWMVIDNSSDPDHAEKQLRKALEAHMS</sequence>
<protein>
    <recommendedName>
        <fullName evidence="4">dTMP kinase</fullName>
    </recommendedName>
</protein>
<keyword evidence="6" id="KW-0418">Kinase</keyword>
<dbReference type="EMBL" id="CP017686">
    <property type="protein sequence ID" value="AYQ54734.1"/>
    <property type="molecule type" value="Genomic_DNA"/>
</dbReference>
<evidence type="ECO:0000313" key="7">
    <source>
        <dbReference type="Proteomes" id="UP000273278"/>
    </source>
</evidence>
<gene>
    <name evidence="6" type="ORF">BKD89_02795</name>
</gene>
<evidence type="ECO:0000256" key="4">
    <source>
        <dbReference type="ARBA" id="ARBA00029962"/>
    </source>
</evidence>
<accession>A0A3G3IGS6</accession>
<dbReference type="SUPFAM" id="SSF52540">
    <property type="entry name" value="P-loop containing nucleoside triphosphate hydrolases"/>
    <property type="match status" value="1"/>
</dbReference>
<organism evidence="6 7">
    <name type="scientific">Methanomethylophilus alvi</name>
    <dbReference type="NCBI Taxonomy" id="1291540"/>
    <lineage>
        <taxon>Archaea</taxon>
        <taxon>Methanobacteriati</taxon>
        <taxon>Thermoplasmatota</taxon>
        <taxon>Thermoplasmata</taxon>
        <taxon>Methanomassiliicoccales</taxon>
        <taxon>Methanomethylophilaceae</taxon>
        <taxon>Methanomethylophilus</taxon>
    </lineage>
</organism>
<comment type="similarity">
    <text evidence="1">Belongs to the thymidylate kinase family.</text>
</comment>
<dbReference type="GO" id="GO:0004798">
    <property type="term" value="F:dTMP kinase activity"/>
    <property type="evidence" value="ECO:0007669"/>
    <property type="project" value="TreeGrafter"/>
</dbReference>
<dbReference type="OMA" id="EHEMFEN"/>
<dbReference type="Gene3D" id="3.40.50.300">
    <property type="entry name" value="P-loop containing nucleotide triphosphate hydrolases"/>
    <property type="match status" value="1"/>
</dbReference>
<dbReference type="GO" id="GO:0006233">
    <property type="term" value="P:dTDP biosynthetic process"/>
    <property type="evidence" value="ECO:0007669"/>
    <property type="project" value="TreeGrafter"/>
</dbReference>
<evidence type="ECO:0000313" key="6">
    <source>
        <dbReference type="EMBL" id="AYQ54734.1"/>
    </source>
</evidence>
<dbReference type="AlphaFoldDB" id="A0A3G3IGS6"/>
<evidence type="ECO:0000256" key="3">
    <source>
        <dbReference type="ARBA" id="ARBA00022840"/>
    </source>
</evidence>
<dbReference type="InterPro" id="IPR027417">
    <property type="entry name" value="P-loop_NTPase"/>
</dbReference>
<keyword evidence="2" id="KW-0547">Nucleotide-binding</keyword>
<dbReference type="PANTHER" id="PTHR10344">
    <property type="entry name" value="THYMIDYLATE KINASE"/>
    <property type="match status" value="1"/>
</dbReference>
<dbReference type="GO" id="GO:0006227">
    <property type="term" value="P:dUDP biosynthetic process"/>
    <property type="evidence" value="ECO:0007669"/>
    <property type="project" value="TreeGrafter"/>
</dbReference>
<evidence type="ECO:0000259" key="5">
    <source>
        <dbReference type="Pfam" id="PF02223"/>
    </source>
</evidence>
<evidence type="ECO:0000256" key="1">
    <source>
        <dbReference type="ARBA" id="ARBA00009776"/>
    </source>
</evidence>
<dbReference type="GeneID" id="41321361"/>
<name>A0A3G3IGS6_9ARCH</name>